<evidence type="ECO:0000313" key="1">
    <source>
        <dbReference type="EMBL" id="SVC43764.1"/>
    </source>
</evidence>
<sequence length="67" mass="7626">MVALERLEPADECHQTIRKSDVANMALDPTNDATNVRYCRKSSSHQHTQPNWRCVKKPIWAVDGFAS</sequence>
<dbReference type="EMBL" id="UINC01091190">
    <property type="protein sequence ID" value="SVC43764.1"/>
    <property type="molecule type" value="Genomic_DNA"/>
</dbReference>
<reference evidence="1" key="1">
    <citation type="submission" date="2018-05" db="EMBL/GenBank/DDBJ databases">
        <authorList>
            <person name="Lanie J.A."/>
            <person name="Ng W.-L."/>
            <person name="Kazmierczak K.M."/>
            <person name="Andrzejewski T.M."/>
            <person name="Davidsen T.M."/>
            <person name="Wayne K.J."/>
            <person name="Tettelin H."/>
            <person name="Glass J.I."/>
            <person name="Rusch D."/>
            <person name="Podicherti R."/>
            <person name="Tsui H.-C.T."/>
            <person name="Winkler M.E."/>
        </authorList>
    </citation>
    <scope>NUCLEOTIDE SEQUENCE</scope>
</reference>
<accession>A0A382M410</accession>
<gene>
    <name evidence="1" type="ORF">METZ01_LOCUS296618</name>
</gene>
<dbReference type="AlphaFoldDB" id="A0A382M410"/>
<protein>
    <submittedName>
        <fullName evidence="1">Uncharacterized protein</fullName>
    </submittedName>
</protein>
<name>A0A382M410_9ZZZZ</name>
<proteinExistence type="predicted"/>
<organism evidence="1">
    <name type="scientific">marine metagenome</name>
    <dbReference type="NCBI Taxonomy" id="408172"/>
    <lineage>
        <taxon>unclassified sequences</taxon>
        <taxon>metagenomes</taxon>
        <taxon>ecological metagenomes</taxon>
    </lineage>
</organism>